<sequence length="196" mass="21388">MRDTTEATRRAIGAFVPPRSELRRRSDRVEVAARWVLLLLGMLVVPVALAVGSEVAAGMAPQVAAQQAERHLVTGEVLAVPTDGDTDSSGTWRAPVRWTAADGTTRVADLRVSSAARPGDARPVWLDRADRPTTAPMPAERPGAEGVLTTLLIVFSDLVLSLLLLAGLRWVLDRARLREWEAAWRRFTGPDHESTR</sequence>
<proteinExistence type="predicted"/>
<name>A0ABP9ANQ1_9PSEU</name>
<reference evidence="3" key="1">
    <citation type="journal article" date="2019" name="Int. J. Syst. Evol. Microbiol.">
        <title>The Global Catalogue of Microorganisms (GCM) 10K type strain sequencing project: providing services to taxonomists for standard genome sequencing and annotation.</title>
        <authorList>
            <consortium name="The Broad Institute Genomics Platform"/>
            <consortium name="The Broad Institute Genome Sequencing Center for Infectious Disease"/>
            <person name="Wu L."/>
            <person name="Ma J."/>
        </authorList>
    </citation>
    <scope>NUCLEOTIDE SEQUENCE [LARGE SCALE GENOMIC DNA]</scope>
    <source>
        <strain evidence="3">JCM 17979</strain>
    </source>
</reference>
<dbReference type="Proteomes" id="UP001500928">
    <property type="component" value="Unassembled WGS sequence"/>
</dbReference>
<dbReference type="PANTHER" id="PTHR42305">
    <property type="entry name" value="MEMBRANE PROTEIN RV1733C-RELATED"/>
    <property type="match status" value="1"/>
</dbReference>
<dbReference type="RefSeq" id="WP_345412742.1">
    <property type="nucleotide sequence ID" value="NZ_BAABHO010000009.1"/>
</dbReference>
<comment type="caution">
    <text evidence="2">The sequence shown here is derived from an EMBL/GenBank/DDBJ whole genome shotgun (WGS) entry which is preliminary data.</text>
</comment>
<dbReference type="PANTHER" id="PTHR42305:SF1">
    <property type="entry name" value="MEMBRANE PROTEIN RV1733C-RELATED"/>
    <property type="match status" value="1"/>
</dbReference>
<feature type="transmembrane region" description="Helical" evidence="1">
    <location>
        <begin position="31"/>
        <end position="51"/>
    </location>
</feature>
<feature type="transmembrane region" description="Helical" evidence="1">
    <location>
        <begin position="147"/>
        <end position="168"/>
    </location>
</feature>
<dbReference type="InterPro" id="IPR039708">
    <property type="entry name" value="MT1774/Rv1733c-like"/>
</dbReference>
<evidence type="ECO:0000256" key="1">
    <source>
        <dbReference type="SAM" id="Phobius"/>
    </source>
</evidence>
<keyword evidence="1" id="KW-1133">Transmembrane helix</keyword>
<gene>
    <name evidence="2" type="ORF">GCM10023200_15960</name>
</gene>
<organism evidence="2 3">
    <name type="scientific">Actinomycetospora chlora</name>
    <dbReference type="NCBI Taxonomy" id="663608"/>
    <lineage>
        <taxon>Bacteria</taxon>
        <taxon>Bacillati</taxon>
        <taxon>Actinomycetota</taxon>
        <taxon>Actinomycetes</taxon>
        <taxon>Pseudonocardiales</taxon>
        <taxon>Pseudonocardiaceae</taxon>
        <taxon>Actinomycetospora</taxon>
    </lineage>
</organism>
<protein>
    <recommendedName>
        <fullName evidence="4">Transmembrane protein</fullName>
    </recommendedName>
</protein>
<accession>A0ABP9ANQ1</accession>
<evidence type="ECO:0008006" key="4">
    <source>
        <dbReference type="Google" id="ProtNLM"/>
    </source>
</evidence>
<evidence type="ECO:0000313" key="3">
    <source>
        <dbReference type="Proteomes" id="UP001500928"/>
    </source>
</evidence>
<dbReference type="EMBL" id="BAABHO010000009">
    <property type="protein sequence ID" value="GAA4783330.1"/>
    <property type="molecule type" value="Genomic_DNA"/>
</dbReference>
<keyword evidence="3" id="KW-1185">Reference proteome</keyword>
<keyword evidence="1" id="KW-0812">Transmembrane</keyword>
<keyword evidence="1" id="KW-0472">Membrane</keyword>
<evidence type="ECO:0000313" key="2">
    <source>
        <dbReference type="EMBL" id="GAA4783330.1"/>
    </source>
</evidence>